<evidence type="ECO:0000313" key="2">
    <source>
        <dbReference type="Proteomes" id="UP000004597"/>
    </source>
</evidence>
<organism evidence="1 2">
    <name type="scientific">Prevotella histicola F0411</name>
    <dbReference type="NCBI Taxonomy" id="857291"/>
    <lineage>
        <taxon>Bacteria</taxon>
        <taxon>Pseudomonadati</taxon>
        <taxon>Bacteroidota</taxon>
        <taxon>Bacteroidia</taxon>
        <taxon>Bacteroidales</taxon>
        <taxon>Prevotellaceae</taxon>
        <taxon>Prevotella</taxon>
    </lineage>
</organism>
<accession>G6AF97</accession>
<dbReference type="HOGENOM" id="CLU_3390779_0_0_10"/>
<dbReference type="EMBL" id="AFXP01000005">
    <property type="protein sequence ID" value="EHG16738.1"/>
    <property type="molecule type" value="Genomic_DNA"/>
</dbReference>
<protein>
    <submittedName>
        <fullName evidence="1">Uncharacterized protein</fullName>
    </submittedName>
</protein>
<proteinExistence type="predicted"/>
<keyword evidence="2" id="KW-1185">Reference proteome</keyword>
<comment type="caution">
    <text evidence="1">The sequence shown here is derived from an EMBL/GenBank/DDBJ whole genome shotgun (WGS) entry which is preliminary data.</text>
</comment>
<dbReference type="STRING" id="857291.HMPREF9138_00865"/>
<dbReference type="AlphaFoldDB" id="G6AF97"/>
<evidence type="ECO:0000313" key="1">
    <source>
        <dbReference type="EMBL" id="EHG16738.1"/>
    </source>
</evidence>
<name>G6AF97_9BACT</name>
<dbReference type="Proteomes" id="UP000004597">
    <property type="component" value="Unassembled WGS sequence"/>
</dbReference>
<sequence>MALLRMNVRITEDYKAFVILLQGLCNSITDAL</sequence>
<reference evidence="1 2" key="1">
    <citation type="submission" date="2011-10" db="EMBL/GenBank/DDBJ databases">
        <title>The Genome Sequence of Prevotella histicola F0411.</title>
        <authorList>
            <consortium name="The Broad Institute Genome Sequencing Platform"/>
            <person name="Earl A."/>
            <person name="Ward D."/>
            <person name="Feldgarden M."/>
            <person name="Gevers D."/>
            <person name="Izard J."/>
            <person name="Ganesan A."/>
            <person name="Blanton J.M."/>
            <person name="Baranova O.V."/>
            <person name="Tanner A.C."/>
            <person name="Mathney J.M.J."/>
            <person name="Dewhirst F.E."/>
            <person name="Young S.K."/>
            <person name="Zeng Q."/>
            <person name="Gargeya S."/>
            <person name="Fitzgerald M."/>
            <person name="Haas B."/>
            <person name="Abouelleil A."/>
            <person name="Alvarado L."/>
            <person name="Arachchi H.M."/>
            <person name="Berlin A."/>
            <person name="Brown A."/>
            <person name="Chapman S.B."/>
            <person name="Chen Z."/>
            <person name="Dunbar C."/>
            <person name="Freedman E."/>
            <person name="Gearin G."/>
            <person name="Gellesch M."/>
            <person name="Goldberg J."/>
            <person name="Griggs A."/>
            <person name="Gujja S."/>
            <person name="Heiman D."/>
            <person name="Howarth C."/>
            <person name="Larson L."/>
            <person name="Lui A."/>
            <person name="MacDonald P.J.P."/>
            <person name="Montmayeur A."/>
            <person name="Murphy C."/>
            <person name="Neiman D."/>
            <person name="Pearson M."/>
            <person name="Priest M."/>
            <person name="Roberts A."/>
            <person name="Saif S."/>
            <person name="Shea T."/>
            <person name="Shenoy N."/>
            <person name="Sisk P."/>
            <person name="Stolte C."/>
            <person name="Sykes S."/>
            <person name="Wortman J."/>
            <person name="Nusbaum C."/>
            <person name="Birren B."/>
        </authorList>
    </citation>
    <scope>NUCLEOTIDE SEQUENCE [LARGE SCALE GENOMIC DNA]</scope>
    <source>
        <strain evidence="1 2">F0411</strain>
    </source>
</reference>
<gene>
    <name evidence="1" type="ORF">HMPREF9138_00865</name>
</gene>